<sequence>MKLVEHYIMRGTRRLVLIIVGFLIFIFASYSAQRYLTEAANGILALDVVLDIVFYKVLIALEMLLPVGLYVSVGVTLGQMYTDSEITAISAAGGSPGRLYKAVLYLAIPLSIFVTLLSMYGRPWAYAQIYQLEQQSQSELDVRQLRAKKFNTNDNGRMILSQTVDQDNNRLTDALIYTSTANRTRIFRARSVDVVDPSPEKPTVMLHNGTAYLLDHQGRDDNEQIYRNLQLHLNPLDQSPNVKRKAKSVTELARSVFPADHAELQWRQSRGLTALLMALLAISLSRVKPRQGRFSTLLPLTLLFIAIFYGGDVCRTLVANGAIPLIPGLWLVPGLMLMGLLMLVARDFSLLQKFSPMNVFSRYLIRHLFLGFAAAAGLLLPLFTTFNLINELDDVSPGGYRWTQAVLVVLMTLPRTLVELSPFIALLGGIVGLGQLSKNSELTAIRSTGFSIFRIALVALVAGILWTVSLGAIDEWVASPLQQQALQIKSTATALGEDDDITGNMLWARRGNEFVTVKSLNEQGQPVGVEIFHYRDDLSLESYIFARSATIEDDKTWILHGVNHKKWLNGKETLETSDNLAWQSAFTSMDLEELSMPGNTFSVRQLNHYIHYLQETGQPSSDYRLALWEKLGQPILTLAMILLAVPFTFSAPRSPGMGSRLAVGVIVGLLTWISYQIMVNLGLLFALSAPVTAFGLPVAFVLVALSLVYWYDRQH</sequence>
<evidence type="ECO:0000256" key="2">
    <source>
        <dbReference type="ARBA" id="ARBA00004651"/>
    </source>
</evidence>
<feature type="transmembrane region" description="Helical" evidence="9">
    <location>
        <begin position="364"/>
        <end position="386"/>
    </location>
</feature>
<comment type="function">
    <text evidence="1">Part of the ABC transporter complex LptBFG involved in the translocation of lipopolysaccharide (LPS) from the inner membrane to the outer membrane.</text>
</comment>
<evidence type="ECO:0000256" key="8">
    <source>
        <dbReference type="ARBA" id="ARBA00026081"/>
    </source>
</evidence>
<feature type="transmembrane region" description="Helical" evidence="9">
    <location>
        <begin position="12"/>
        <end position="32"/>
    </location>
</feature>
<keyword evidence="6 9" id="KW-1133">Transmembrane helix</keyword>
<protein>
    <submittedName>
        <fullName evidence="10">Putative permease</fullName>
    </submittedName>
</protein>
<dbReference type="NCBIfam" id="TIGR04408">
    <property type="entry name" value="LptG_lptG"/>
    <property type="match status" value="1"/>
</dbReference>
<proteinExistence type="inferred from homology"/>
<evidence type="ECO:0000256" key="5">
    <source>
        <dbReference type="ARBA" id="ARBA00022692"/>
    </source>
</evidence>
<feature type="transmembrane region" description="Helical" evidence="9">
    <location>
        <begin position="406"/>
        <end position="431"/>
    </location>
</feature>
<keyword evidence="4" id="KW-1003">Cell membrane</keyword>
<dbReference type="EMBL" id="UGAW01000001">
    <property type="protein sequence ID" value="STG50180.1"/>
    <property type="molecule type" value="Genomic_DNA"/>
</dbReference>
<feature type="transmembrane region" description="Helical" evidence="9">
    <location>
        <begin position="693"/>
        <end position="711"/>
    </location>
</feature>
<feature type="transmembrane region" description="Helical" evidence="9">
    <location>
        <begin position="99"/>
        <end position="120"/>
    </location>
</feature>
<dbReference type="Pfam" id="PF03739">
    <property type="entry name" value="LptF_LptG"/>
    <property type="match status" value="2"/>
</dbReference>
<dbReference type="Proteomes" id="UP000254817">
    <property type="component" value="Unassembled WGS sequence"/>
</dbReference>
<dbReference type="InterPro" id="IPR030923">
    <property type="entry name" value="LptG"/>
</dbReference>
<keyword evidence="7 9" id="KW-0472">Membrane</keyword>
<dbReference type="AlphaFoldDB" id="A0A376MJC3"/>
<accession>A0A376MJC3</accession>
<dbReference type="PANTHER" id="PTHR33529">
    <property type="entry name" value="SLR0882 PROTEIN-RELATED"/>
    <property type="match status" value="1"/>
</dbReference>
<reference evidence="10 11" key="1">
    <citation type="submission" date="2018-06" db="EMBL/GenBank/DDBJ databases">
        <authorList>
            <consortium name="Pathogen Informatics"/>
            <person name="Doyle S."/>
        </authorList>
    </citation>
    <scope>NUCLEOTIDE SEQUENCE [LARGE SCALE GENOMIC DNA]</scope>
    <source>
        <strain evidence="10 11">NCTC11112</strain>
    </source>
</reference>
<feature type="transmembrane region" description="Helical" evidence="9">
    <location>
        <begin position="323"/>
        <end position="344"/>
    </location>
</feature>
<feature type="transmembrane region" description="Helical" evidence="9">
    <location>
        <begin position="631"/>
        <end position="649"/>
    </location>
</feature>
<evidence type="ECO:0000256" key="3">
    <source>
        <dbReference type="ARBA" id="ARBA00007725"/>
    </source>
</evidence>
<gene>
    <name evidence="10" type="primary">lptG_1</name>
    <name evidence="10" type="ORF">NCTC11112_00580</name>
</gene>
<evidence type="ECO:0000256" key="9">
    <source>
        <dbReference type="SAM" id="Phobius"/>
    </source>
</evidence>
<feature type="transmembrane region" description="Helical" evidence="9">
    <location>
        <begin position="452"/>
        <end position="473"/>
    </location>
</feature>
<comment type="subcellular location">
    <subcellularLocation>
        <location evidence="2">Cell membrane</location>
        <topology evidence="2">Multi-pass membrane protein</topology>
    </subcellularLocation>
</comment>
<evidence type="ECO:0000313" key="10">
    <source>
        <dbReference type="EMBL" id="STG50180.1"/>
    </source>
</evidence>
<comment type="subunit">
    <text evidence="8">Component of the lipopolysaccharide transport and assembly complex. The LptBFG transporter is composed of two ATP-binding proteins (LptB) and two transmembrane proteins (LptF and LptG).</text>
</comment>
<evidence type="ECO:0000256" key="7">
    <source>
        <dbReference type="ARBA" id="ARBA00023136"/>
    </source>
</evidence>
<feature type="transmembrane region" description="Helical" evidence="9">
    <location>
        <begin position="661"/>
        <end position="687"/>
    </location>
</feature>
<dbReference type="GO" id="GO:0015920">
    <property type="term" value="P:lipopolysaccharide transport"/>
    <property type="evidence" value="ECO:0007669"/>
    <property type="project" value="TreeGrafter"/>
</dbReference>
<dbReference type="InterPro" id="IPR030922">
    <property type="entry name" value="LptF"/>
</dbReference>
<evidence type="ECO:0000256" key="4">
    <source>
        <dbReference type="ARBA" id="ARBA00022475"/>
    </source>
</evidence>
<name>A0A376MJC3_ECOLX</name>
<comment type="similarity">
    <text evidence="3">Belongs to the LptF/LptG family.</text>
</comment>
<keyword evidence="5 9" id="KW-0812">Transmembrane</keyword>
<feature type="transmembrane region" description="Helical" evidence="9">
    <location>
        <begin position="294"/>
        <end position="311"/>
    </location>
</feature>
<dbReference type="GO" id="GO:0043190">
    <property type="term" value="C:ATP-binding cassette (ABC) transporter complex"/>
    <property type="evidence" value="ECO:0007669"/>
    <property type="project" value="InterPro"/>
</dbReference>
<dbReference type="GO" id="GO:0055085">
    <property type="term" value="P:transmembrane transport"/>
    <property type="evidence" value="ECO:0007669"/>
    <property type="project" value="InterPro"/>
</dbReference>
<dbReference type="InterPro" id="IPR005495">
    <property type="entry name" value="LptG/LptF_permease"/>
</dbReference>
<organism evidence="10 11">
    <name type="scientific">Escherichia coli</name>
    <dbReference type="NCBI Taxonomy" id="562"/>
    <lineage>
        <taxon>Bacteria</taxon>
        <taxon>Pseudomonadati</taxon>
        <taxon>Pseudomonadota</taxon>
        <taxon>Gammaproteobacteria</taxon>
        <taxon>Enterobacterales</taxon>
        <taxon>Enterobacteriaceae</taxon>
        <taxon>Escherichia</taxon>
    </lineage>
</organism>
<evidence type="ECO:0000256" key="6">
    <source>
        <dbReference type="ARBA" id="ARBA00022989"/>
    </source>
</evidence>
<evidence type="ECO:0000256" key="1">
    <source>
        <dbReference type="ARBA" id="ARBA00002265"/>
    </source>
</evidence>
<dbReference type="PANTHER" id="PTHR33529:SF2">
    <property type="entry name" value="LIPOPOLYSACCHARIDE EXPORT SYSTEM PERMEASE PROTEIN LPTG"/>
    <property type="match status" value="1"/>
</dbReference>
<feature type="transmembrane region" description="Helical" evidence="9">
    <location>
        <begin position="52"/>
        <end position="78"/>
    </location>
</feature>
<evidence type="ECO:0000313" key="11">
    <source>
        <dbReference type="Proteomes" id="UP000254817"/>
    </source>
</evidence>
<dbReference type="NCBIfam" id="TIGR04407">
    <property type="entry name" value="LptF_YjgP"/>
    <property type="match status" value="1"/>
</dbReference>